<feature type="domain" description="Sema" evidence="3">
    <location>
        <begin position="1"/>
        <end position="303"/>
    </location>
</feature>
<sequence>MDTKAARPFSFSFNTSDYRILLMDQDQGRLYLGSREYLVALDMHNVNKEPLIGECANFVRLIEPWNRTHLYTCGTGAYQPICTFINRGWRAEDYLFRLVSGYMDSGKGKCSYDPKQENVAVLINGNLYAGVHIDFMSTDAALFRTMGGRTAIRTEQYDSRWLNGYENNVIEVIKPLFSSGIQCPGGTFTPGIRSSKNFSDEAVNFIRAHPLMFHSVYPIHRRPLVVKTGVDYRYTALVVDQVDAVDGRYEVLFLGTVEKRLRETVQFGVEGSSTFLECQPRSPQATVKWLLQREGKRKVVRKK</sequence>
<evidence type="ECO:0000313" key="4">
    <source>
        <dbReference type="EMBL" id="MEQ2166228.1"/>
    </source>
</evidence>
<dbReference type="Gene3D" id="2.130.10.10">
    <property type="entry name" value="YVTN repeat-like/Quinoprotein amine dehydrogenase"/>
    <property type="match status" value="2"/>
</dbReference>
<protein>
    <recommendedName>
        <fullName evidence="3">Sema domain-containing protein</fullName>
    </recommendedName>
</protein>
<gene>
    <name evidence="4" type="ORF">GOODEAATRI_025777</name>
</gene>
<name>A0ABV0N6N0_9TELE</name>
<keyword evidence="5" id="KW-1185">Reference proteome</keyword>
<dbReference type="Proteomes" id="UP001476798">
    <property type="component" value="Unassembled WGS sequence"/>
</dbReference>
<dbReference type="Pfam" id="PF01403">
    <property type="entry name" value="Sema"/>
    <property type="match status" value="1"/>
</dbReference>
<dbReference type="PANTHER" id="PTHR11036">
    <property type="entry name" value="SEMAPHORIN"/>
    <property type="match status" value="1"/>
</dbReference>
<dbReference type="InterPro" id="IPR036352">
    <property type="entry name" value="Semap_dom_sf"/>
</dbReference>
<comment type="caution">
    <text evidence="2">Lacks conserved residue(s) required for the propagation of feature annotation.</text>
</comment>
<dbReference type="InterPro" id="IPR027231">
    <property type="entry name" value="Semaphorin"/>
</dbReference>
<evidence type="ECO:0000256" key="2">
    <source>
        <dbReference type="PROSITE-ProRule" id="PRU00352"/>
    </source>
</evidence>
<evidence type="ECO:0000259" key="3">
    <source>
        <dbReference type="PROSITE" id="PS51004"/>
    </source>
</evidence>
<dbReference type="PANTHER" id="PTHR11036:SF28">
    <property type="entry name" value="SEMA DOMAIN, IMMUNOGLOBULIN DOMAIN (IG), SHORT BASIC DOMAIN, SECRETED, (SEMAPHORIN) 3GA ISOFORM X1-RELATED"/>
    <property type="match status" value="1"/>
</dbReference>
<dbReference type="SUPFAM" id="SSF101912">
    <property type="entry name" value="Sema domain"/>
    <property type="match status" value="1"/>
</dbReference>
<proteinExistence type="predicted"/>
<organism evidence="4 5">
    <name type="scientific">Goodea atripinnis</name>
    <dbReference type="NCBI Taxonomy" id="208336"/>
    <lineage>
        <taxon>Eukaryota</taxon>
        <taxon>Metazoa</taxon>
        <taxon>Chordata</taxon>
        <taxon>Craniata</taxon>
        <taxon>Vertebrata</taxon>
        <taxon>Euteleostomi</taxon>
        <taxon>Actinopterygii</taxon>
        <taxon>Neopterygii</taxon>
        <taxon>Teleostei</taxon>
        <taxon>Neoteleostei</taxon>
        <taxon>Acanthomorphata</taxon>
        <taxon>Ovalentaria</taxon>
        <taxon>Atherinomorphae</taxon>
        <taxon>Cyprinodontiformes</taxon>
        <taxon>Goodeidae</taxon>
        <taxon>Goodea</taxon>
    </lineage>
</organism>
<dbReference type="InterPro" id="IPR015943">
    <property type="entry name" value="WD40/YVTN_repeat-like_dom_sf"/>
</dbReference>
<evidence type="ECO:0000256" key="1">
    <source>
        <dbReference type="ARBA" id="ARBA00023180"/>
    </source>
</evidence>
<evidence type="ECO:0000313" key="5">
    <source>
        <dbReference type="Proteomes" id="UP001476798"/>
    </source>
</evidence>
<dbReference type="InterPro" id="IPR001627">
    <property type="entry name" value="Semap_dom"/>
</dbReference>
<accession>A0ABV0N6N0</accession>
<dbReference type="SMART" id="SM00630">
    <property type="entry name" value="Sema"/>
    <property type="match status" value="1"/>
</dbReference>
<keyword evidence="1" id="KW-0325">Glycoprotein</keyword>
<dbReference type="EMBL" id="JAHRIO010023074">
    <property type="protein sequence ID" value="MEQ2166228.1"/>
    <property type="molecule type" value="Genomic_DNA"/>
</dbReference>
<comment type="caution">
    <text evidence="4">The sequence shown here is derived from an EMBL/GenBank/DDBJ whole genome shotgun (WGS) entry which is preliminary data.</text>
</comment>
<reference evidence="4 5" key="1">
    <citation type="submission" date="2021-06" db="EMBL/GenBank/DDBJ databases">
        <authorList>
            <person name="Palmer J.M."/>
        </authorList>
    </citation>
    <scope>NUCLEOTIDE SEQUENCE [LARGE SCALE GENOMIC DNA]</scope>
    <source>
        <strain evidence="4 5">GA_2019</strain>
        <tissue evidence="4">Muscle</tissue>
    </source>
</reference>
<dbReference type="PROSITE" id="PS51004">
    <property type="entry name" value="SEMA"/>
    <property type="match status" value="1"/>
</dbReference>